<sequence>MKANDRPVSRTGLSALVLVLAAAVMIAGCAGPRYATEVRYLPPTSEAGLSCLQGCHTDMQACQADCQSQRQSCIAGIGPQVDAAFDQALRQYEAERRVYMRERQYYQLDRAMQFGLYRDPFYYGYPASFWFTDRFYDDPPVPPAAPSRDEIRAAVIDRECNIDCGCQGAFDQCYVGCGGQVERRVVCVENCDGETPASRIPANPNAGPDTAPNDRGGAE</sequence>
<keyword evidence="3" id="KW-1185">Reference proteome</keyword>
<name>A0ABZ0YUD6_9GAMM</name>
<evidence type="ECO:0000313" key="2">
    <source>
        <dbReference type="EMBL" id="WQH15790.1"/>
    </source>
</evidence>
<feature type="region of interest" description="Disordered" evidence="1">
    <location>
        <begin position="198"/>
        <end position="219"/>
    </location>
</feature>
<proteinExistence type="predicted"/>
<evidence type="ECO:0000313" key="3">
    <source>
        <dbReference type="Proteomes" id="UP001327459"/>
    </source>
</evidence>
<dbReference type="RefSeq" id="WP_322520814.1">
    <property type="nucleotide sequence ID" value="NZ_CP140153.1"/>
</dbReference>
<accession>A0ABZ0YUD6</accession>
<protein>
    <recommendedName>
        <fullName evidence="4">Lipoprotein</fullName>
    </recommendedName>
</protein>
<evidence type="ECO:0008006" key="4">
    <source>
        <dbReference type="Google" id="ProtNLM"/>
    </source>
</evidence>
<reference evidence="2 3" key="1">
    <citation type="submission" date="2023-11" db="EMBL/GenBank/DDBJ databases">
        <title>MicrobeMod: A computational toolkit for identifying prokaryotic methylation and restriction-modification with nanopore sequencing.</title>
        <authorList>
            <person name="Crits-Christoph A."/>
            <person name="Kang S.C."/>
            <person name="Lee H."/>
            <person name="Ostrov N."/>
        </authorList>
    </citation>
    <scope>NUCLEOTIDE SEQUENCE [LARGE SCALE GENOMIC DNA]</scope>
    <source>
        <strain evidence="2 3">ATCC 49870</strain>
    </source>
</reference>
<organism evidence="2 3">
    <name type="scientific">Guyparkeria halophila</name>
    <dbReference type="NCBI Taxonomy" id="47960"/>
    <lineage>
        <taxon>Bacteria</taxon>
        <taxon>Pseudomonadati</taxon>
        <taxon>Pseudomonadota</taxon>
        <taxon>Gammaproteobacteria</taxon>
        <taxon>Chromatiales</taxon>
        <taxon>Thioalkalibacteraceae</taxon>
        <taxon>Guyparkeria</taxon>
    </lineage>
</organism>
<dbReference type="EMBL" id="CP140153">
    <property type="protein sequence ID" value="WQH15790.1"/>
    <property type="molecule type" value="Genomic_DNA"/>
</dbReference>
<dbReference type="Proteomes" id="UP001327459">
    <property type="component" value="Chromosome"/>
</dbReference>
<gene>
    <name evidence="2" type="ORF">SR882_08465</name>
</gene>
<evidence type="ECO:0000256" key="1">
    <source>
        <dbReference type="SAM" id="MobiDB-lite"/>
    </source>
</evidence>
<dbReference type="PROSITE" id="PS51257">
    <property type="entry name" value="PROKAR_LIPOPROTEIN"/>
    <property type="match status" value="1"/>
</dbReference>